<dbReference type="CDD" id="cd17346">
    <property type="entry name" value="MFS_DtpA_like"/>
    <property type="match status" value="1"/>
</dbReference>
<comment type="subcellular location">
    <subcellularLocation>
        <location evidence="1">Cell membrane</location>
        <topology evidence="1">Multi-pass membrane protein</topology>
    </subcellularLocation>
    <subcellularLocation>
        <location evidence="8">Membrane</location>
        <topology evidence="8">Multi-pass membrane protein</topology>
    </subcellularLocation>
</comment>
<dbReference type="InterPro" id="IPR005279">
    <property type="entry name" value="Dipep/tripep_permease"/>
</dbReference>
<protein>
    <submittedName>
        <fullName evidence="11">Proton-dependent oligopeptide transporter, POT family</fullName>
    </submittedName>
</protein>
<keyword evidence="2 8" id="KW-0813">Transport</keyword>
<feature type="transmembrane region" description="Helical" evidence="9">
    <location>
        <begin position="233"/>
        <end position="250"/>
    </location>
</feature>
<keyword evidence="7 9" id="KW-0472">Membrane</keyword>
<dbReference type="NCBIfam" id="TIGR00924">
    <property type="entry name" value="yjdL_sub1_fam"/>
    <property type="match status" value="2"/>
</dbReference>
<accession>A0A1I2F3Q5</accession>
<keyword evidence="4 8" id="KW-0812">Transmembrane</keyword>
<evidence type="ECO:0000256" key="7">
    <source>
        <dbReference type="ARBA" id="ARBA00023136"/>
    </source>
</evidence>
<dbReference type="InterPro" id="IPR036259">
    <property type="entry name" value="MFS_trans_sf"/>
</dbReference>
<dbReference type="Pfam" id="PF00854">
    <property type="entry name" value="PTR2"/>
    <property type="match status" value="2"/>
</dbReference>
<dbReference type="STRING" id="1003.SAMN04488541_101266"/>
<keyword evidence="6 9" id="KW-1133">Transmembrane helix</keyword>
<name>A0A1I2F3Q5_9BACT</name>
<feature type="domain" description="Major facilitator superfamily (MFS) profile" evidence="10">
    <location>
        <begin position="12"/>
        <end position="440"/>
    </location>
</feature>
<dbReference type="GO" id="GO:0006857">
    <property type="term" value="P:oligopeptide transport"/>
    <property type="evidence" value="ECO:0007669"/>
    <property type="project" value="InterPro"/>
</dbReference>
<evidence type="ECO:0000313" key="11">
    <source>
        <dbReference type="EMBL" id="SFE99815.1"/>
    </source>
</evidence>
<dbReference type="OrthoDB" id="9772725at2"/>
<evidence type="ECO:0000256" key="4">
    <source>
        <dbReference type="ARBA" id="ARBA00022692"/>
    </source>
</evidence>
<dbReference type="InterPro" id="IPR018456">
    <property type="entry name" value="PTR2_symporter_CS"/>
</dbReference>
<feature type="transmembrane region" description="Helical" evidence="9">
    <location>
        <begin position="278"/>
        <end position="299"/>
    </location>
</feature>
<dbReference type="PROSITE" id="PS01023">
    <property type="entry name" value="PTR2_2"/>
    <property type="match status" value="1"/>
</dbReference>
<dbReference type="InterPro" id="IPR000109">
    <property type="entry name" value="POT_fam"/>
</dbReference>
<dbReference type="InterPro" id="IPR020846">
    <property type="entry name" value="MFS_dom"/>
</dbReference>
<keyword evidence="5" id="KW-0653">Protein transport</keyword>
<proteinExistence type="inferred from homology"/>
<feature type="transmembrane region" description="Helical" evidence="9">
    <location>
        <begin position="177"/>
        <end position="197"/>
    </location>
</feature>
<evidence type="ECO:0000256" key="1">
    <source>
        <dbReference type="ARBA" id="ARBA00004651"/>
    </source>
</evidence>
<dbReference type="InterPro" id="IPR050171">
    <property type="entry name" value="MFS_Transporters"/>
</dbReference>
<evidence type="ECO:0000256" key="5">
    <source>
        <dbReference type="ARBA" id="ARBA00022856"/>
    </source>
</evidence>
<evidence type="ECO:0000256" key="9">
    <source>
        <dbReference type="SAM" id="Phobius"/>
    </source>
</evidence>
<dbReference type="Gene3D" id="1.20.1250.20">
    <property type="entry name" value="MFS general substrate transporter like domains"/>
    <property type="match status" value="2"/>
</dbReference>
<evidence type="ECO:0000256" key="3">
    <source>
        <dbReference type="ARBA" id="ARBA00022475"/>
    </source>
</evidence>
<keyword evidence="5" id="KW-0571">Peptide transport</keyword>
<dbReference type="PANTHER" id="PTHR23517:SF15">
    <property type="entry name" value="PROTON-DEPENDENT OLIGOPEPTIDE FAMILY TRANSPORT PROTEIN"/>
    <property type="match status" value="1"/>
</dbReference>
<dbReference type="AlphaFoldDB" id="A0A1I2F3Q5"/>
<feature type="transmembrane region" description="Helical" evidence="9">
    <location>
        <begin position="311"/>
        <end position="335"/>
    </location>
</feature>
<comment type="similarity">
    <text evidence="8">Belongs to the major facilitator superfamily. Proton-dependent oligopeptide transporter (POT/PTR) (TC 2.A.17) family.</text>
</comment>
<evidence type="ECO:0000256" key="8">
    <source>
        <dbReference type="RuleBase" id="RU003755"/>
    </source>
</evidence>
<dbReference type="PROSITE" id="PS50850">
    <property type="entry name" value="MFS"/>
    <property type="match status" value="1"/>
</dbReference>
<feature type="transmembrane region" description="Helical" evidence="9">
    <location>
        <begin position="417"/>
        <end position="439"/>
    </location>
</feature>
<feature type="transmembrane region" description="Helical" evidence="9">
    <location>
        <begin position="347"/>
        <end position="370"/>
    </location>
</feature>
<gene>
    <name evidence="11" type="ORF">SAMN04488541_101266</name>
</gene>
<feature type="transmembrane region" description="Helical" evidence="9">
    <location>
        <begin position="151"/>
        <end position="171"/>
    </location>
</feature>
<sequence length="447" mass="48844">MTQTSNQKHPSALYLLFFTEMWERFSYYGMRALLILFLTSEMSKGGFAFSTEKSGQIYGLYTGFSYLTTLLGGYIADRYLGFRKSVIIGGILMAIAQASLSFGSFGSSVPIFYFGLVLLVTGNGMFKPNISSMVGQLYEDGSPLKDSAYTIFYMGINIGAFLGSIICGYLGENVGWHYGFGAAGVGMVLGVLILNTWQKMLGPIGLPPQKTSKAKEAEAVPQQPLSLVEKQRLIVVLVLSFFSIIFWLAFEQAGSSMNLFASRYTDRDLGFFEVPATWFQSVNAFFIFTLAPLFSILWIKLERVGKNPNGALKFAIGLFLLGLGFVALVIGAGSIPQGATSGSVSMLWLVLAYLLHTMGELCLSPVGLSFVNKLSPKHLAGLMFGVWFLATGLGNYLGGAISGFIDRFAQEQSLSNFFLLFVSVSIVSSLILFLLSPLLRKWMHGVK</sequence>
<feature type="transmembrane region" description="Helical" evidence="9">
    <location>
        <begin position="85"/>
        <end position="105"/>
    </location>
</feature>
<feature type="transmembrane region" description="Helical" evidence="9">
    <location>
        <begin position="111"/>
        <end position="130"/>
    </location>
</feature>
<evidence type="ECO:0000256" key="2">
    <source>
        <dbReference type="ARBA" id="ARBA00022448"/>
    </source>
</evidence>
<dbReference type="PANTHER" id="PTHR23517">
    <property type="entry name" value="RESISTANCE PROTEIN MDTM, PUTATIVE-RELATED-RELATED"/>
    <property type="match status" value="1"/>
</dbReference>
<reference evidence="12" key="1">
    <citation type="submission" date="2016-10" db="EMBL/GenBank/DDBJ databases">
        <authorList>
            <person name="Varghese N."/>
            <person name="Submissions S."/>
        </authorList>
    </citation>
    <scope>NUCLEOTIDE SEQUENCE [LARGE SCALE GENOMIC DNA]</scope>
    <source>
        <strain>GEY</strain>
        <strain evidence="12">DSM 9560</strain>
    </source>
</reference>
<keyword evidence="12" id="KW-1185">Reference proteome</keyword>
<dbReference type="EMBL" id="FONY01000012">
    <property type="protein sequence ID" value="SFE99815.1"/>
    <property type="molecule type" value="Genomic_DNA"/>
</dbReference>
<dbReference type="Proteomes" id="UP000199513">
    <property type="component" value="Unassembled WGS sequence"/>
</dbReference>
<dbReference type="RefSeq" id="WP_091543776.1">
    <property type="nucleotide sequence ID" value="NZ_FONY01000012.1"/>
</dbReference>
<evidence type="ECO:0000256" key="6">
    <source>
        <dbReference type="ARBA" id="ARBA00022989"/>
    </source>
</evidence>
<evidence type="ECO:0000313" key="12">
    <source>
        <dbReference type="Proteomes" id="UP000199513"/>
    </source>
</evidence>
<evidence type="ECO:0000259" key="10">
    <source>
        <dbReference type="PROSITE" id="PS50850"/>
    </source>
</evidence>
<dbReference type="GO" id="GO:0005886">
    <property type="term" value="C:plasma membrane"/>
    <property type="evidence" value="ECO:0007669"/>
    <property type="project" value="UniProtKB-SubCell"/>
</dbReference>
<feature type="transmembrane region" description="Helical" evidence="9">
    <location>
        <begin position="58"/>
        <end position="76"/>
    </location>
</feature>
<dbReference type="GO" id="GO:1904680">
    <property type="term" value="F:peptide transmembrane transporter activity"/>
    <property type="evidence" value="ECO:0007669"/>
    <property type="project" value="InterPro"/>
</dbReference>
<organism evidence="11 12">
    <name type="scientific">Thermoflexibacter ruber</name>
    <dbReference type="NCBI Taxonomy" id="1003"/>
    <lineage>
        <taxon>Bacteria</taxon>
        <taxon>Pseudomonadati</taxon>
        <taxon>Bacteroidota</taxon>
        <taxon>Cytophagia</taxon>
        <taxon>Cytophagales</taxon>
        <taxon>Thermoflexibacteraceae</taxon>
        <taxon>Thermoflexibacter</taxon>
    </lineage>
</organism>
<keyword evidence="3" id="KW-1003">Cell membrane</keyword>
<dbReference type="SUPFAM" id="SSF103473">
    <property type="entry name" value="MFS general substrate transporter"/>
    <property type="match status" value="1"/>
</dbReference>
<feature type="transmembrane region" description="Helical" evidence="9">
    <location>
        <begin position="382"/>
        <end position="405"/>
    </location>
</feature>